<keyword evidence="2" id="KW-1185">Reference proteome</keyword>
<protein>
    <submittedName>
        <fullName evidence="1">Uncharacterized protein</fullName>
    </submittedName>
</protein>
<evidence type="ECO:0000313" key="2">
    <source>
        <dbReference type="Proteomes" id="UP001642540"/>
    </source>
</evidence>
<evidence type="ECO:0000313" key="1">
    <source>
        <dbReference type="EMBL" id="CAL8072143.1"/>
    </source>
</evidence>
<gene>
    <name evidence="1" type="ORF">ODALV1_LOCUS2022</name>
</gene>
<reference evidence="1 2" key="1">
    <citation type="submission" date="2024-08" db="EMBL/GenBank/DDBJ databases">
        <authorList>
            <person name="Cucini C."/>
            <person name="Frati F."/>
        </authorList>
    </citation>
    <scope>NUCLEOTIDE SEQUENCE [LARGE SCALE GENOMIC DNA]</scope>
</reference>
<accession>A0ABP1PNP0</accession>
<dbReference type="Proteomes" id="UP001642540">
    <property type="component" value="Unassembled WGS sequence"/>
</dbReference>
<organism evidence="1 2">
    <name type="scientific">Orchesella dallaii</name>
    <dbReference type="NCBI Taxonomy" id="48710"/>
    <lineage>
        <taxon>Eukaryota</taxon>
        <taxon>Metazoa</taxon>
        <taxon>Ecdysozoa</taxon>
        <taxon>Arthropoda</taxon>
        <taxon>Hexapoda</taxon>
        <taxon>Collembola</taxon>
        <taxon>Entomobryomorpha</taxon>
        <taxon>Entomobryoidea</taxon>
        <taxon>Orchesellidae</taxon>
        <taxon>Orchesellinae</taxon>
        <taxon>Orchesella</taxon>
    </lineage>
</organism>
<dbReference type="EMBL" id="CAXLJM020000007">
    <property type="protein sequence ID" value="CAL8072143.1"/>
    <property type="molecule type" value="Genomic_DNA"/>
</dbReference>
<sequence length="70" mass="7974">MQAALYAGWNFTVLTPVFNIHPGLQTHKTVISPKKGGVGKDVRRAQTSANYKIFKKIMKELKLKQKEEIF</sequence>
<comment type="caution">
    <text evidence="1">The sequence shown here is derived from an EMBL/GenBank/DDBJ whole genome shotgun (WGS) entry which is preliminary data.</text>
</comment>
<name>A0ABP1PNP0_9HEXA</name>
<proteinExistence type="predicted"/>